<dbReference type="InterPro" id="IPR050584">
    <property type="entry name" value="Cholesterol_7-desaturase"/>
</dbReference>
<evidence type="ECO:0000256" key="2">
    <source>
        <dbReference type="ARBA" id="ARBA00022723"/>
    </source>
</evidence>
<feature type="domain" description="Rieske" evidence="7">
    <location>
        <begin position="188"/>
        <end position="284"/>
    </location>
</feature>
<dbReference type="PANTHER" id="PTHR21266">
    <property type="entry name" value="IRON-SULFUR DOMAIN CONTAINING PROTEIN"/>
    <property type="match status" value="1"/>
</dbReference>
<accession>A0A9E6Y129</accession>
<keyword evidence="1" id="KW-0001">2Fe-2S</keyword>
<keyword evidence="6" id="KW-0812">Transmembrane</keyword>
<dbReference type="CDD" id="cd03467">
    <property type="entry name" value="Rieske"/>
    <property type="match status" value="1"/>
</dbReference>
<keyword evidence="9" id="KW-1185">Reference proteome</keyword>
<dbReference type="EMBL" id="CP087164">
    <property type="protein sequence ID" value="UGS38195.1"/>
    <property type="molecule type" value="Genomic_DNA"/>
</dbReference>
<dbReference type="GO" id="GO:0004497">
    <property type="term" value="F:monooxygenase activity"/>
    <property type="evidence" value="ECO:0007669"/>
    <property type="project" value="UniProtKB-ARBA"/>
</dbReference>
<keyword evidence="4" id="KW-0408">Iron</keyword>
<organism evidence="8 9">
    <name type="scientific">Capillimicrobium parvum</name>
    <dbReference type="NCBI Taxonomy" id="2884022"/>
    <lineage>
        <taxon>Bacteria</taxon>
        <taxon>Bacillati</taxon>
        <taxon>Actinomycetota</taxon>
        <taxon>Thermoleophilia</taxon>
        <taxon>Solirubrobacterales</taxon>
        <taxon>Capillimicrobiaceae</taxon>
        <taxon>Capillimicrobium</taxon>
    </lineage>
</organism>
<dbReference type="GO" id="GO:0016705">
    <property type="term" value="F:oxidoreductase activity, acting on paired donors, with incorporation or reduction of molecular oxygen"/>
    <property type="evidence" value="ECO:0007669"/>
    <property type="project" value="UniProtKB-ARBA"/>
</dbReference>
<dbReference type="Pfam" id="PF00355">
    <property type="entry name" value="Rieske"/>
    <property type="match status" value="1"/>
</dbReference>
<evidence type="ECO:0000256" key="3">
    <source>
        <dbReference type="ARBA" id="ARBA00023002"/>
    </source>
</evidence>
<dbReference type="Pfam" id="PF09990">
    <property type="entry name" value="DUF2231"/>
    <property type="match status" value="1"/>
</dbReference>
<evidence type="ECO:0000256" key="6">
    <source>
        <dbReference type="SAM" id="Phobius"/>
    </source>
</evidence>
<evidence type="ECO:0000313" key="8">
    <source>
        <dbReference type="EMBL" id="UGS38195.1"/>
    </source>
</evidence>
<dbReference type="InterPro" id="IPR019251">
    <property type="entry name" value="DUF2231_TM"/>
</dbReference>
<reference evidence="8" key="1">
    <citation type="journal article" date="2022" name="Int. J. Syst. Evol. Microbiol.">
        <title>Pseudomonas aegrilactucae sp. nov. and Pseudomonas morbosilactucae sp. nov., pathogens causing bacterial rot of lettuce in Japan.</title>
        <authorList>
            <person name="Sawada H."/>
            <person name="Fujikawa T."/>
            <person name="Satou M."/>
        </authorList>
    </citation>
    <scope>NUCLEOTIDE SEQUENCE</scope>
    <source>
        <strain evidence="8">0166_1</strain>
    </source>
</reference>
<keyword evidence="5" id="KW-0411">Iron-sulfur</keyword>
<dbReference type="PROSITE" id="PS51296">
    <property type="entry name" value="RIESKE"/>
    <property type="match status" value="1"/>
</dbReference>
<name>A0A9E6Y129_9ACTN</name>
<dbReference type="GO" id="GO:0051537">
    <property type="term" value="F:2 iron, 2 sulfur cluster binding"/>
    <property type="evidence" value="ECO:0007669"/>
    <property type="project" value="UniProtKB-KW"/>
</dbReference>
<evidence type="ECO:0000256" key="5">
    <source>
        <dbReference type="ARBA" id="ARBA00023014"/>
    </source>
</evidence>
<dbReference type="RefSeq" id="WP_259312225.1">
    <property type="nucleotide sequence ID" value="NZ_CP087164.1"/>
</dbReference>
<protein>
    <submittedName>
        <fullName evidence="8">3-phenylpropionate/cinnamic acid dioxygenase ferredoxin subunit</fullName>
    </submittedName>
</protein>
<dbReference type="KEGG" id="sbae:DSM104329_04618"/>
<evidence type="ECO:0000256" key="4">
    <source>
        <dbReference type="ARBA" id="ARBA00023004"/>
    </source>
</evidence>
<keyword evidence="8" id="KW-0223">Dioxygenase</keyword>
<dbReference type="Gene3D" id="2.102.10.10">
    <property type="entry name" value="Rieske [2Fe-2S] iron-sulphur domain"/>
    <property type="match status" value="1"/>
</dbReference>
<dbReference type="SUPFAM" id="SSF50022">
    <property type="entry name" value="ISP domain"/>
    <property type="match status" value="1"/>
</dbReference>
<dbReference type="InterPro" id="IPR017941">
    <property type="entry name" value="Rieske_2Fe-2S"/>
</dbReference>
<feature type="transmembrane region" description="Helical" evidence="6">
    <location>
        <begin position="149"/>
        <end position="170"/>
    </location>
</feature>
<dbReference type="GO" id="GO:0051213">
    <property type="term" value="F:dioxygenase activity"/>
    <property type="evidence" value="ECO:0007669"/>
    <property type="project" value="UniProtKB-KW"/>
</dbReference>
<dbReference type="AlphaFoldDB" id="A0A9E6Y129"/>
<keyword evidence="6" id="KW-0472">Membrane</keyword>
<dbReference type="Proteomes" id="UP001162834">
    <property type="component" value="Chromosome"/>
</dbReference>
<gene>
    <name evidence="8" type="primary">hcaC_3</name>
    <name evidence="8" type="ORF">DSM104329_04618</name>
</gene>
<keyword evidence="3" id="KW-0560">Oxidoreductase</keyword>
<evidence type="ECO:0000313" key="9">
    <source>
        <dbReference type="Proteomes" id="UP001162834"/>
    </source>
</evidence>
<dbReference type="PANTHER" id="PTHR21266:SF60">
    <property type="entry name" value="3-KETOSTEROID-9-ALPHA-MONOOXYGENASE, OXYGENASE COMPONENT"/>
    <property type="match status" value="1"/>
</dbReference>
<keyword evidence="6" id="KW-1133">Transmembrane helix</keyword>
<keyword evidence="2" id="KW-0479">Metal-binding</keyword>
<dbReference type="InterPro" id="IPR036922">
    <property type="entry name" value="Rieske_2Fe-2S_sf"/>
</dbReference>
<sequence length="293" mass="29554">MTATRAPRLAAAGRVARIAALDGPAKRAGKAVRGALSPGPLRDALAGTWLGHALHPVLTDTVIGTWMSATLLDVTGGDRAAARRLVGAGVIAALPTAVTGLADWADSEAADDGVRRVGAVHAVANNAALGLQVASLVARGRGRDGRGAALSLVAMGGVAASAYLGGYLSFERGVGVDQTAFDPGPADWTPAMAAADLREGETTSVVVGDTPVLLVRSGGRVRALHDRCSHRGCSLAEGDLDGDVIQCGCHGSRFRLDDGAIERGPATAPQPVLDVREADGSIDVRLASASALG</sequence>
<proteinExistence type="predicted"/>
<evidence type="ECO:0000256" key="1">
    <source>
        <dbReference type="ARBA" id="ARBA00022714"/>
    </source>
</evidence>
<dbReference type="GO" id="GO:0046872">
    <property type="term" value="F:metal ion binding"/>
    <property type="evidence" value="ECO:0007669"/>
    <property type="project" value="UniProtKB-KW"/>
</dbReference>
<evidence type="ECO:0000259" key="7">
    <source>
        <dbReference type="PROSITE" id="PS51296"/>
    </source>
</evidence>